<keyword evidence="3" id="KW-1185">Reference proteome</keyword>
<sequence length="200" mass="22485">MGLRVDVHDRLSIPIKKAELDLNFINHFFDLGQLKSIDNFDNFKVPFDQLFDANQTTEDSSSHATPTRGKRQKLKHADSDSSLSSSSSASASSIHMDNLCNIDPNVLYPPFYIPPPGFIPRSPNSTEPSKFLAAGIAREISDQFLTASSSKFAGNGRKTNLTDRVIITWKDEDDDDEPYRVNGMPPGFRGYFQLFCYIYH</sequence>
<evidence type="ECO:0000256" key="1">
    <source>
        <dbReference type="SAM" id="MobiDB-lite"/>
    </source>
</evidence>
<reference evidence="2" key="1">
    <citation type="submission" date="2021-02" db="EMBL/GenBank/DDBJ databases">
        <authorList>
            <person name="Nowell W R."/>
        </authorList>
    </citation>
    <scope>NUCLEOTIDE SEQUENCE</scope>
</reference>
<gene>
    <name evidence="2" type="ORF">XAT740_LOCUS51923</name>
</gene>
<name>A0A816DBV0_ADIRI</name>
<accession>A0A816DBV0</accession>
<dbReference type="Proteomes" id="UP000663828">
    <property type="component" value="Unassembled WGS sequence"/>
</dbReference>
<feature type="region of interest" description="Disordered" evidence="1">
    <location>
        <begin position="55"/>
        <end position="89"/>
    </location>
</feature>
<dbReference type="EMBL" id="CAJNOR010008396">
    <property type="protein sequence ID" value="CAF1632662.1"/>
    <property type="molecule type" value="Genomic_DNA"/>
</dbReference>
<dbReference type="AlphaFoldDB" id="A0A816DBV0"/>
<protein>
    <submittedName>
        <fullName evidence="2">Uncharacterized protein</fullName>
    </submittedName>
</protein>
<evidence type="ECO:0000313" key="2">
    <source>
        <dbReference type="EMBL" id="CAF1632662.1"/>
    </source>
</evidence>
<feature type="compositionally biased region" description="Low complexity" evidence="1">
    <location>
        <begin position="80"/>
        <end position="89"/>
    </location>
</feature>
<proteinExistence type="predicted"/>
<organism evidence="2 3">
    <name type="scientific">Adineta ricciae</name>
    <name type="common">Rotifer</name>
    <dbReference type="NCBI Taxonomy" id="249248"/>
    <lineage>
        <taxon>Eukaryota</taxon>
        <taxon>Metazoa</taxon>
        <taxon>Spiralia</taxon>
        <taxon>Gnathifera</taxon>
        <taxon>Rotifera</taxon>
        <taxon>Eurotatoria</taxon>
        <taxon>Bdelloidea</taxon>
        <taxon>Adinetida</taxon>
        <taxon>Adinetidae</taxon>
        <taxon>Adineta</taxon>
    </lineage>
</organism>
<comment type="caution">
    <text evidence="2">The sequence shown here is derived from an EMBL/GenBank/DDBJ whole genome shotgun (WGS) entry which is preliminary data.</text>
</comment>
<evidence type="ECO:0000313" key="3">
    <source>
        <dbReference type="Proteomes" id="UP000663828"/>
    </source>
</evidence>
<feature type="compositionally biased region" description="Polar residues" evidence="1">
    <location>
        <begin position="55"/>
        <end position="65"/>
    </location>
</feature>